<dbReference type="AlphaFoldDB" id="A0A1Y0B0L0"/>
<reference evidence="1" key="1">
    <citation type="submission" date="2017-03" db="EMBL/GenBank/DDBJ databases">
        <title>The mitochondrial genome of the carnivorous plant Utricularia reniformis (Lentibulariaceae): structure, comparative analysis and evolutionary landmarks.</title>
        <authorList>
            <person name="Silva S.R."/>
            <person name="Alvarenga D.O."/>
            <person name="Michael T.P."/>
            <person name="Miranda V.F.O."/>
            <person name="Varani A.M."/>
        </authorList>
    </citation>
    <scope>NUCLEOTIDE SEQUENCE</scope>
</reference>
<accession>A0A1Y0B0L0</accession>
<sequence>MLDMWLPAKRNGTDQQLHFIVSTVHMSIMLS</sequence>
<dbReference type="EMBL" id="KY774314">
    <property type="protein sequence ID" value="ART30982.1"/>
    <property type="molecule type" value="Genomic_DNA"/>
</dbReference>
<keyword evidence="1" id="KW-0496">Mitochondrion</keyword>
<organism evidence="1">
    <name type="scientific">Utricularia reniformis</name>
    <dbReference type="NCBI Taxonomy" id="192314"/>
    <lineage>
        <taxon>Eukaryota</taxon>
        <taxon>Viridiplantae</taxon>
        <taxon>Streptophyta</taxon>
        <taxon>Embryophyta</taxon>
        <taxon>Tracheophyta</taxon>
        <taxon>Spermatophyta</taxon>
        <taxon>Magnoliopsida</taxon>
        <taxon>eudicotyledons</taxon>
        <taxon>Gunneridae</taxon>
        <taxon>Pentapetalae</taxon>
        <taxon>asterids</taxon>
        <taxon>lamiids</taxon>
        <taxon>Lamiales</taxon>
        <taxon>Lentibulariaceae</taxon>
        <taxon>Utricularia</taxon>
    </lineage>
</organism>
<name>A0A1Y0B0L0_9LAMI</name>
<gene>
    <name evidence="1" type="ORF">AEK19_MT0739</name>
</gene>
<protein>
    <submittedName>
        <fullName evidence="1">Uncharacterized protein</fullName>
    </submittedName>
</protein>
<geneLocation type="mitochondrion" evidence="1"/>
<proteinExistence type="predicted"/>
<evidence type="ECO:0000313" key="1">
    <source>
        <dbReference type="EMBL" id="ART30982.1"/>
    </source>
</evidence>